<dbReference type="PANTHER" id="PTHR31126">
    <property type="entry name" value="TYROSINE-PROTEIN PHOSPHATASE"/>
    <property type="match status" value="1"/>
</dbReference>
<dbReference type="EMBL" id="ASWO01000001">
    <property type="protein sequence ID" value="EOT87380.1"/>
    <property type="molecule type" value="Genomic_DNA"/>
</dbReference>
<sequence length="255" mass="29379">MQIQLNLHNAENVRDMGGYQNRFGRTIRSKKLIRSADLSQLSTEDQEFLYQYGVRKIIDFRSKEEREAKPDATPCGITNYFLPVFDTSASPQGLMTQLQQNKTADEIMIDLYRNFITSPQAHATYRIYLDMLLKNEQPDQSILFHCTAGKDRTGFAAALFLLLMDVEKETIFEDYLQTNKHLTASLSQMKEQVKELTLPDAIIKELPVFFEAKSEYLAASFEQMEKTYGSTERFLSEALQVTPAEKNELQLIYLV</sequence>
<dbReference type="Pfam" id="PF13350">
    <property type="entry name" value="Y_phosphatase3"/>
    <property type="match status" value="1"/>
</dbReference>
<dbReference type="eggNOG" id="COG2365">
    <property type="taxonomic scope" value="Bacteria"/>
</dbReference>
<dbReference type="InterPro" id="IPR000387">
    <property type="entry name" value="Tyr_Pase_dom"/>
</dbReference>
<protein>
    <recommendedName>
        <fullName evidence="2">Tyrosine specific protein phosphatases domain-containing protein</fullName>
    </recommendedName>
</protein>
<evidence type="ECO:0000313" key="4">
    <source>
        <dbReference type="Proteomes" id="UP000015961"/>
    </source>
</evidence>
<feature type="domain" description="Tyrosine specific protein phosphatases" evidence="2">
    <location>
        <begin position="123"/>
        <end position="194"/>
    </location>
</feature>
<comment type="caution">
    <text evidence="3">The sequence shown here is derived from an EMBL/GenBank/DDBJ whole genome shotgun (WGS) entry which is preliminary data.</text>
</comment>
<dbReference type="Gene3D" id="3.90.190.10">
    <property type="entry name" value="Protein tyrosine phosphatase superfamily"/>
    <property type="match status" value="1"/>
</dbReference>
<dbReference type="InterPro" id="IPR016130">
    <property type="entry name" value="Tyr_Pase_AS"/>
</dbReference>
<evidence type="ECO:0000256" key="1">
    <source>
        <dbReference type="ARBA" id="ARBA00009580"/>
    </source>
</evidence>
<evidence type="ECO:0000313" key="3">
    <source>
        <dbReference type="EMBL" id="EOT87380.1"/>
    </source>
</evidence>
<dbReference type="PROSITE" id="PS00383">
    <property type="entry name" value="TYR_PHOSPHATASE_1"/>
    <property type="match status" value="1"/>
</dbReference>
<dbReference type="Proteomes" id="UP000015961">
    <property type="component" value="Unassembled WGS sequence"/>
</dbReference>
<organism evidence="3 4">
    <name type="scientific">Enterococcus sulfureus ATCC 49903</name>
    <dbReference type="NCBI Taxonomy" id="1140003"/>
    <lineage>
        <taxon>Bacteria</taxon>
        <taxon>Bacillati</taxon>
        <taxon>Bacillota</taxon>
        <taxon>Bacilli</taxon>
        <taxon>Lactobacillales</taxon>
        <taxon>Enterococcaceae</taxon>
        <taxon>Enterococcus</taxon>
    </lineage>
</organism>
<evidence type="ECO:0000259" key="2">
    <source>
        <dbReference type="PROSITE" id="PS50056"/>
    </source>
</evidence>
<dbReference type="PATRIC" id="fig|1140003.3.peg.436"/>
<comment type="similarity">
    <text evidence="1">Belongs to the protein-tyrosine phosphatase family.</text>
</comment>
<proteinExistence type="inferred from homology"/>
<dbReference type="InterPro" id="IPR026893">
    <property type="entry name" value="Tyr/Ser_Pase_IphP-type"/>
</dbReference>
<accession>S0PAX0</accession>
<dbReference type="RefSeq" id="WP_016184932.1">
    <property type="nucleotide sequence ID" value="NZ_ASWO01000001.1"/>
</dbReference>
<name>S0PAX0_9ENTE</name>
<dbReference type="InterPro" id="IPR029021">
    <property type="entry name" value="Prot-tyrosine_phosphatase-like"/>
</dbReference>
<reference evidence="3 4" key="1">
    <citation type="submission" date="2013-03" db="EMBL/GenBank/DDBJ databases">
        <title>The Genome Sequence of Enterococcus sulfureus ATCC_49903 (PacBio/Illumina hybrid assembly).</title>
        <authorList>
            <consortium name="The Broad Institute Genomics Platform"/>
            <consortium name="The Broad Institute Genome Sequencing Center for Infectious Disease"/>
            <person name="Earl A."/>
            <person name="Russ C."/>
            <person name="Gilmore M."/>
            <person name="Surin D."/>
            <person name="Walker B."/>
            <person name="Young S."/>
            <person name="Zeng Q."/>
            <person name="Gargeya S."/>
            <person name="Fitzgerald M."/>
            <person name="Haas B."/>
            <person name="Abouelleil A."/>
            <person name="Allen A.W."/>
            <person name="Alvarado L."/>
            <person name="Arachchi H.M."/>
            <person name="Berlin A.M."/>
            <person name="Chapman S.B."/>
            <person name="Gainer-Dewar J."/>
            <person name="Goldberg J."/>
            <person name="Griggs A."/>
            <person name="Gujja S."/>
            <person name="Hansen M."/>
            <person name="Howarth C."/>
            <person name="Imamovic A."/>
            <person name="Ireland A."/>
            <person name="Larimer J."/>
            <person name="McCowan C."/>
            <person name="Murphy C."/>
            <person name="Pearson M."/>
            <person name="Poon T.W."/>
            <person name="Priest M."/>
            <person name="Roberts A."/>
            <person name="Saif S."/>
            <person name="Shea T."/>
            <person name="Sisk P."/>
            <person name="Sykes S."/>
            <person name="Wortman J."/>
            <person name="Nusbaum C."/>
            <person name="Birren B."/>
        </authorList>
    </citation>
    <scope>NUCLEOTIDE SEQUENCE [LARGE SCALE GENOMIC DNA]</scope>
    <source>
        <strain evidence="3 4">ATCC 49903</strain>
    </source>
</reference>
<dbReference type="AlphaFoldDB" id="S0PAX0"/>
<dbReference type="GO" id="GO:0004721">
    <property type="term" value="F:phosphoprotein phosphatase activity"/>
    <property type="evidence" value="ECO:0007669"/>
    <property type="project" value="InterPro"/>
</dbReference>
<dbReference type="OrthoDB" id="1188001at2"/>
<dbReference type="PROSITE" id="PS50056">
    <property type="entry name" value="TYR_PHOSPHATASE_2"/>
    <property type="match status" value="1"/>
</dbReference>
<dbReference type="SUPFAM" id="SSF52799">
    <property type="entry name" value="(Phosphotyrosine protein) phosphatases II"/>
    <property type="match status" value="1"/>
</dbReference>
<keyword evidence="4" id="KW-1185">Reference proteome</keyword>
<dbReference type="STRING" id="1140003.OMY_00441"/>
<gene>
    <name evidence="3" type="ORF">I573_00436</name>
</gene>
<dbReference type="PANTHER" id="PTHR31126:SF1">
    <property type="entry name" value="TYROSINE SPECIFIC PROTEIN PHOSPHATASES DOMAIN-CONTAINING PROTEIN"/>
    <property type="match status" value="1"/>
</dbReference>